<protein>
    <submittedName>
        <fullName evidence="2">Uncharacterized protein</fullName>
    </submittedName>
</protein>
<evidence type="ECO:0000256" key="1">
    <source>
        <dbReference type="SAM" id="Phobius"/>
    </source>
</evidence>
<keyword evidence="1" id="KW-0472">Membrane</keyword>
<accession>A0A7Z7I3Q9</accession>
<proteinExistence type="predicted"/>
<evidence type="ECO:0000313" key="2">
    <source>
        <dbReference type="EMBL" id="SOE59658.1"/>
    </source>
</evidence>
<gene>
    <name evidence="2" type="ORF">SAMN05446927_1800</name>
</gene>
<sequence>MANITITKVAGRGRLAQVCWFLALWLAGVGGTMLLALPFKLLIRAGAGG</sequence>
<evidence type="ECO:0000313" key="3">
    <source>
        <dbReference type="Proteomes" id="UP000219522"/>
    </source>
</evidence>
<organism evidence="2 3">
    <name type="scientific">Caballeronia arationis</name>
    <dbReference type="NCBI Taxonomy" id="1777142"/>
    <lineage>
        <taxon>Bacteria</taxon>
        <taxon>Pseudomonadati</taxon>
        <taxon>Pseudomonadota</taxon>
        <taxon>Betaproteobacteria</taxon>
        <taxon>Burkholderiales</taxon>
        <taxon>Burkholderiaceae</taxon>
        <taxon>Caballeronia</taxon>
    </lineage>
</organism>
<keyword evidence="3" id="KW-1185">Reference proteome</keyword>
<dbReference type="AlphaFoldDB" id="A0A7Z7I3Q9"/>
<dbReference type="EMBL" id="OCSU01000001">
    <property type="protein sequence ID" value="SOE59658.1"/>
    <property type="molecule type" value="Genomic_DNA"/>
</dbReference>
<dbReference type="Proteomes" id="UP000219522">
    <property type="component" value="Unassembled WGS sequence"/>
</dbReference>
<comment type="caution">
    <text evidence="2">The sequence shown here is derived from an EMBL/GenBank/DDBJ whole genome shotgun (WGS) entry which is preliminary data.</text>
</comment>
<feature type="transmembrane region" description="Helical" evidence="1">
    <location>
        <begin position="20"/>
        <end position="43"/>
    </location>
</feature>
<reference evidence="2 3" key="1">
    <citation type="submission" date="2017-09" db="EMBL/GenBank/DDBJ databases">
        <authorList>
            <person name="Varghese N."/>
            <person name="Submissions S."/>
        </authorList>
    </citation>
    <scope>NUCLEOTIDE SEQUENCE [LARGE SCALE GENOMIC DNA]</scope>
    <source>
        <strain evidence="2 3">OK806</strain>
    </source>
</reference>
<keyword evidence="1" id="KW-0812">Transmembrane</keyword>
<keyword evidence="1" id="KW-1133">Transmembrane helix</keyword>
<name>A0A7Z7I3Q9_9BURK</name>